<dbReference type="InterPro" id="IPR004304">
    <property type="entry name" value="FmdA_AmdA"/>
</dbReference>
<dbReference type="Pfam" id="PF03069">
    <property type="entry name" value="FmdA_AmdA"/>
    <property type="match status" value="2"/>
</dbReference>
<dbReference type="Gene3D" id="2.60.120.580">
    <property type="entry name" value="Acetamidase/Formamidase-like domains"/>
    <property type="match status" value="1"/>
</dbReference>
<comment type="caution">
    <text evidence="1">The sequence shown here is derived from an EMBL/GenBank/DDBJ whole genome shotgun (WGS) entry which is preliminary data.</text>
</comment>
<dbReference type="AlphaFoldDB" id="A0ABD5V668"/>
<keyword evidence="2" id="KW-1185">Reference proteome</keyword>
<dbReference type="SUPFAM" id="SSF141130">
    <property type="entry name" value="Acetamidase/Formamidase-like"/>
    <property type="match status" value="1"/>
</dbReference>
<accession>A0ABD5V668</accession>
<dbReference type="PANTHER" id="PTHR31891">
    <property type="entry name" value="FORMAMIDASE C869.04-RELATED"/>
    <property type="match status" value="1"/>
</dbReference>
<evidence type="ECO:0000313" key="1">
    <source>
        <dbReference type="EMBL" id="MFC6906920.1"/>
    </source>
</evidence>
<dbReference type="EMBL" id="JBHSXQ010000006">
    <property type="protein sequence ID" value="MFC6906920.1"/>
    <property type="molecule type" value="Genomic_DNA"/>
</dbReference>
<dbReference type="RefSeq" id="WP_340605500.1">
    <property type="nucleotide sequence ID" value="NZ_JBBMXV010000006.1"/>
</dbReference>
<name>A0ABD5V668_9EURY</name>
<reference evidence="1 2" key="1">
    <citation type="journal article" date="2019" name="Int. J. Syst. Evol. Microbiol.">
        <title>The Global Catalogue of Microorganisms (GCM) 10K type strain sequencing project: providing services to taxonomists for standard genome sequencing and annotation.</title>
        <authorList>
            <consortium name="The Broad Institute Genomics Platform"/>
            <consortium name="The Broad Institute Genome Sequencing Center for Infectious Disease"/>
            <person name="Wu L."/>
            <person name="Ma J."/>
        </authorList>
    </citation>
    <scope>NUCLEOTIDE SEQUENCE [LARGE SCALE GENOMIC DNA]</scope>
    <source>
        <strain evidence="1 2">CGMCC 1.3240</strain>
    </source>
</reference>
<protein>
    <submittedName>
        <fullName evidence="1">Acetamidase/formamidase family protein</fullName>
    </submittedName>
</protein>
<evidence type="ECO:0000313" key="2">
    <source>
        <dbReference type="Proteomes" id="UP001596312"/>
    </source>
</evidence>
<sequence>MAFPRHPFIPHNYLHRSRAFFYRSMKTITREESGVFEFGRDMEPVITVDPGESFKIETWDPFKGQLFDHGLGDFTTEDIPVMNSPPPGFDANPVSGPVYVNGVENGDTIAVHVEEIRPQRGFTTTLENLGNLPGKEGWDDCKVNRAHEIELEPGPSGTTADGTARFEINNHDWEWELNPHSGTIVTAPGRTVQEPLTTQGPWGGNMDVRDLSQGSTVYLNSYNDGGLLFAGDVHASQSDSEYTGIAVETWSEIVLSVEVVDEEVPGIFRIEDDDHIIHVDSSQNAGNPWAALDNCFIAMMNELVTNHGFSEREAYIQMSVNPGITARTYQFIRPKFFTVGVKLNKEMLEQFSE</sequence>
<dbReference type="PANTHER" id="PTHR31891:SF1">
    <property type="entry name" value="FORMAMIDASE C869.04-RELATED"/>
    <property type="match status" value="1"/>
</dbReference>
<gene>
    <name evidence="1" type="ORF">ACFQGH_17140</name>
</gene>
<proteinExistence type="predicted"/>
<dbReference type="Proteomes" id="UP001596312">
    <property type="component" value="Unassembled WGS sequence"/>
</dbReference>
<organism evidence="1 2">
    <name type="scientific">Halalkalicoccus tibetensis</name>
    <dbReference type="NCBI Taxonomy" id="175632"/>
    <lineage>
        <taxon>Archaea</taxon>
        <taxon>Methanobacteriati</taxon>
        <taxon>Methanobacteriota</taxon>
        <taxon>Stenosarchaea group</taxon>
        <taxon>Halobacteria</taxon>
        <taxon>Halobacteriales</taxon>
        <taxon>Halococcaceae</taxon>
        <taxon>Halalkalicoccus</taxon>
    </lineage>
</organism>